<keyword evidence="11 16" id="KW-0472">Membrane</keyword>
<keyword evidence="10" id="KW-0443">Lipid metabolism</keyword>
<evidence type="ECO:0000256" key="10">
    <source>
        <dbReference type="ARBA" id="ARBA00023098"/>
    </source>
</evidence>
<keyword evidence="8 16" id="KW-0812">Transmembrane</keyword>
<dbReference type="InterPro" id="IPR043130">
    <property type="entry name" value="CDP-OH_PTrfase_TM_dom"/>
</dbReference>
<feature type="transmembrane region" description="Helical" evidence="16">
    <location>
        <begin position="201"/>
        <end position="221"/>
    </location>
</feature>
<comment type="catalytic activity">
    <reaction evidence="1">
        <text>a CDP-1,2-diacyl-sn-glycerol + L-serine = a 1,2-diacyl-sn-glycero-3-phospho-L-serine + CMP + H(+)</text>
        <dbReference type="Rhea" id="RHEA:16913"/>
        <dbReference type="ChEBI" id="CHEBI:15378"/>
        <dbReference type="ChEBI" id="CHEBI:33384"/>
        <dbReference type="ChEBI" id="CHEBI:57262"/>
        <dbReference type="ChEBI" id="CHEBI:58332"/>
        <dbReference type="ChEBI" id="CHEBI:60377"/>
        <dbReference type="EC" id="2.7.8.8"/>
    </reaction>
</comment>
<evidence type="ECO:0000256" key="7">
    <source>
        <dbReference type="ARBA" id="ARBA00022679"/>
    </source>
</evidence>
<comment type="caution">
    <text evidence="17">The sequence shown here is derived from an EMBL/GenBank/DDBJ whole genome shotgun (WGS) entry which is preliminary data.</text>
</comment>
<dbReference type="Pfam" id="PF01066">
    <property type="entry name" value="CDP-OH_P_transf"/>
    <property type="match status" value="1"/>
</dbReference>
<dbReference type="InterPro" id="IPR000462">
    <property type="entry name" value="CDP-OH_P_trans"/>
</dbReference>
<keyword evidence="7 15" id="KW-0808">Transferase</keyword>
<dbReference type="GO" id="GO:0016020">
    <property type="term" value="C:membrane"/>
    <property type="evidence" value="ECO:0007669"/>
    <property type="project" value="InterPro"/>
</dbReference>
<evidence type="ECO:0000256" key="9">
    <source>
        <dbReference type="ARBA" id="ARBA00022989"/>
    </source>
</evidence>
<dbReference type="EMBL" id="RHLK01000020">
    <property type="protein sequence ID" value="MVP02285.1"/>
    <property type="molecule type" value="Genomic_DNA"/>
</dbReference>
<evidence type="ECO:0000256" key="8">
    <source>
        <dbReference type="ARBA" id="ARBA00022692"/>
    </source>
</evidence>
<keyword evidence="13" id="KW-1208">Phospholipid metabolism</keyword>
<comment type="subcellular location">
    <subcellularLocation>
        <location evidence="2">Endomembrane system</location>
        <topology evidence="2">Multi-pass membrane protein</topology>
    </subcellularLocation>
</comment>
<dbReference type="PANTHER" id="PTHR14269:SF61">
    <property type="entry name" value="CDP-DIACYLGLYCEROL--SERINE O-PHOSPHATIDYLTRANSFERASE"/>
    <property type="match status" value="1"/>
</dbReference>
<dbReference type="OrthoDB" id="9777147at2"/>
<dbReference type="PROSITE" id="PS00379">
    <property type="entry name" value="CDP_ALCOHOL_P_TRANSF"/>
    <property type="match status" value="1"/>
</dbReference>
<comment type="similarity">
    <text evidence="3 15">Belongs to the CDP-alcohol phosphatidyltransferase class-I family.</text>
</comment>
<dbReference type="NCBIfam" id="TIGR00473">
    <property type="entry name" value="pssA"/>
    <property type="match status" value="1"/>
</dbReference>
<feature type="transmembrane region" description="Helical" evidence="16">
    <location>
        <begin position="123"/>
        <end position="141"/>
    </location>
</feature>
<evidence type="ECO:0000256" key="16">
    <source>
        <dbReference type="SAM" id="Phobius"/>
    </source>
</evidence>
<organism evidence="17 18">
    <name type="scientific">Paenibacillus lutrae</name>
    <dbReference type="NCBI Taxonomy" id="2078573"/>
    <lineage>
        <taxon>Bacteria</taxon>
        <taxon>Bacillati</taxon>
        <taxon>Bacillota</taxon>
        <taxon>Bacilli</taxon>
        <taxon>Bacillales</taxon>
        <taxon>Paenibacillaceae</taxon>
        <taxon>Paenibacillus</taxon>
    </lineage>
</organism>
<keyword evidence="6" id="KW-0444">Lipid biosynthesis</keyword>
<protein>
    <recommendedName>
        <fullName evidence="5">CDP-diacylglycerol--serine O-phosphatidyltransferase</fullName>
        <ecNumber evidence="4">2.7.8.8</ecNumber>
    </recommendedName>
    <alternativeName>
        <fullName evidence="14">Phosphatidylserine synthase</fullName>
    </alternativeName>
</protein>
<dbReference type="Proteomes" id="UP000490800">
    <property type="component" value="Unassembled WGS sequence"/>
</dbReference>
<dbReference type="GO" id="GO:0012505">
    <property type="term" value="C:endomembrane system"/>
    <property type="evidence" value="ECO:0007669"/>
    <property type="project" value="UniProtKB-SubCell"/>
</dbReference>
<evidence type="ECO:0000256" key="15">
    <source>
        <dbReference type="RuleBase" id="RU003750"/>
    </source>
</evidence>
<gene>
    <name evidence="17" type="primary">pssA</name>
    <name evidence="17" type="ORF">EDM21_22645</name>
</gene>
<evidence type="ECO:0000256" key="13">
    <source>
        <dbReference type="ARBA" id="ARBA00023264"/>
    </source>
</evidence>
<dbReference type="GO" id="GO:0003882">
    <property type="term" value="F:CDP-diacylglycerol-serine O-phosphatidyltransferase activity"/>
    <property type="evidence" value="ECO:0007669"/>
    <property type="project" value="UniProtKB-EC"/>
</dbReference>
<reference evidence="17 18" key="1">
    <citation type="journal article" date="2019" name="Microorganisms">
        <title>Paenibacillus lutrae sp. nov., A Chitinolytic Species Isolated from A River Otter in Castril Natural Park, Granada, Spain.</title>
        <authorList>
            <person name="Rodriguez M."/>
            <person name="Reina J.C."/>
            <person name="Bejar V."/>
            <person name="Llamas I."/>
        </authorList>
    </citation>
    <scope>NUCLEOTIDE SEQUENCE [LARGE SCALE GENOMIC DNA]</scope>
    <source>
        <strain evidence="17 18">N10</strain>
    </source>
</reference>
<feature type="transmembrane region" description="Helical" evidence="16">
    <location>
        <begin position="70"/>
        <end position="87"/>
    </location>
</feature>
<evidence type="ECO:0000313" key="18">
    <source>
        <dbReference type="Proteomes" id="UP000490800"/>
    </source>
</evidence>
<accession>A0A7X3FM63</accession>
<evidence type="ECO:0000256" key="11">
    <source>
        <dbReference type="ARBA" id="ARBA00023136"/>
    </source>
</evidence>
<dbReference type="GO" id="GO:0008654">
    <property type="term" value="P:phospholipid biosynthetic process"/>
    <property type="evidence" value="ECO:0007669"/>
    <property type="project" value="UniProtKB-KW"/>
</dbReference>
<name>A0A7X3FM63_9BACL</name>
<evidence type="ECO:0000256" key="1">
    <source>
        <dbReference type="ARBA" id="ARBA00000287"/>
    </source>
</evidence>
<feature type="transmembrane region" description="Helical" evidence="16">
    <location>
        <begin position="178"/>
        <end position="195"/>
    </location>
</feature>
<dbReference type="PANTHER" id="PTHR14269">
    <property type="entry name" value="CDP-DIACYLGLYCEROL--GLYCEROL-3-PHOSPHATE 3-PHOSPHATIDYLTRANSFERASE-RELATED"/>
    <property type="match status" value="1"/>
</dbReference>
<evidence type="ECO:0000256" key="14">
    <source>
        <dbReference type="ARBA" id="ARBA00032361"/>
    </source>
</evidence>
<dbReference type="InterPro" id="IPR050324">
    <property type="entry name" value="CDP-alcohol_PTase-I"/>
</dbReference>
<keyword evidence="12" id="KW-0594">Phospholipid biosynthesis</keyword>
<evidence type="ECO:0000256" key="6">
    <source>
        <dbReference type="ARBA" id="ARBA00022516"/>
    </source>
</evidence>
<evidence type="ECO:0000256" key="2">
    <source>
        <dbReference type="ARBA" id="ARBA00004127"/>
    </source>
</evidence>
<evidence type="ECO:0000256" key="3">
    <source>
        <dbReference type="ARBA" id="ARBA00010441"/>
    </source>
</evidence>
<evidence type="ECO:0000256" key="12">
    <source>
        <dbReference type="ARBA" id="ARBA00023209"/>
    </source>
</evidence>
<evidence type="ECO:0000256" key="4">
    <source>
        <dbReference type="ARBA" id="ARBA00013174"/>
    </source>
</evidence>
<dbReference type="Gene3D" id="1.20.120.1760">
    <property type="match status" value="1"/>
</dbReference>
<proteinExistence type="inferred from homology"/>
<keyword evidence="9 16" id="KW-1133">Transmembrane helix</keyword>
<dbReference type="InterPro" id="IPR048254">
    <property type="entry name" value="CDP_ALCOHOL_P_TRANSF_CS"/>
</dbReference>
<sequence length="249" mass="26941">MITKSLPSLFTVGNLFLGVLAIILVFNENPDMAAVLVIVAMLLDGLDGRVARALNAQSEFGKELDSLSDVISFGVAPAFIMYVVAFGDIRPAAAAWIVTALFPICGALRLARFNVVAGTPGYFIGLPIPAAGGILATLALFHNEINVFVLLVSTILLSYLMVSNVKYPNFKKAGIPKAAIWVTPIIVLVAVVIAIKEPSFISKMIFIPLVIYALYGLKKNVDRLFTLRRRKRKGKGVEVEELANSKTHL</sequence>
<dbReference type="RefSeq" id="WP_068777651.1">
    <property type="nucleotide sequence ID" value="NZ_RHLK01000020.1"/>
</dbReference>
<evidence type="ECO:0000256" key="5">
    <source>
        <dbReference type="ARBA" id="ARBA00017171"/>
    </source>
</evidence>
<dbReference type="InterPro" id="IPR004533">
    <property type="entry name" value="CDP-diaglyc--ser_O-PTrfase"/>
</dbReference>
<evidence type="ECO:0000313" key="17">
    <source>
        <dbReference type="EMBL" id="MVP02285.1"/>
    </source>
</evidence>
<keyword evidence="18" id="KW-1185">Reference proteome</keyword>
<feature type="transmembrane region" description="Helical" evidence="16">
    <location>
        <begin position="7"/>
        <end position="26"/>
    </location>
</feature>
<feature type="transmembrane region" description="Helical" evidence="16">
    <location>
        <begin position="93"/>
        <end position="111"/>
    </location>
</feature>
<dbReference type="EC" id="2.7.8.8" evidence="4"/>
<dbReference type="AlphaFoldDB" id="A0A7X3FM63"/>
<feature type="transmembrane region" description="Helical" evidence="16">
    <location>
        <begin position="147"/>
        <end position="166"/>
    </location>
</feature>